<name>A0A6G3TDK5_9ACTN</name>
<accession>A0A6G3TDK5</accession>
<reference evidence="2 3" key="1">
    <citation type="submission" date="2020-01" db="EMBL/GenBank/DDBJ databases">
        <title>Insect and environment-associated Actinomycetes.</title>
        <authorList>
            <person name="Currrie C."/>
            <person name="Chevrette M."/>
            <person name="Carlson C."/>
            <person name="Stubbendieck R."/>
            <person name="Wendt-Pienkowski E."/>
        </authorList>
    </citation>
    <scope>NUCLEOTIDE SEQUENCE [LARGE SCALE GENOMIC DNA]</scope>
    <source>
        <strain evidence="2 3">SID7739</strain>
    </source>
</reference>
<dbReference type="EMBL" id="JAAGMQ010000376">
    <property type="protein sequence ID" value="NEC34101.1"/>
    <property type="molecule type" value="Genomic_DNA"/>
</dbReference>
<evidence type="ECO:0000313" key="2">
    <source>
        <dbReference type="EMBL" id="NEC34101.1"/>
    </source>
</evidence>
<dbReference type="GO" id="GO:0003824">
    <property type="term" value="F:catalytic activity"/>
    <property type="evidence" value="ECO:0007669"/>
    <property type="project" value="InterPro"/>
</dbReference>
<dbReference type="RefSeq" id="WP_164273949.1">
    <property type="nucleotide sequence ID" value="NZ_JAAGMQ010000376.1"/>
</dbReference>
<organism evidence="2 3">
    <name type="scientific">Streptomyces rubrogriseus</name>
    <dbReference type="NCBI Taxonomy" id="194673"/>
    <lineage>
        <taxon>Bacteria</taxon>
        <taxon>Bacillati</taxon>
        <taxon>Actinomycetota</taxon>
        <taxon>Actinomycetes</taxon>
        <taxon>Kitasatosporales</taxon>
        <taxon>Streptomycetaceae</taxon>
        <taxon>Streptomyces</taxon>
        <taxon>Streptomyces violaceoruber group</taxon>
    </lineage>
</organism>
<dbReference type="Pfam" id="PF00668">
    <property type="entry name" value="Condensation"/>
    <property type="match status" value="1"/>
</dbReference>
<evidence type="ECO:0000259" key="1">
    <source>
        <dbReference type="Pfam" id="PF00668"/>
    </source>
</evidence>
<feature type="non-terminal residue" evidence="2">
    <location>
        <position position="1"/>
    </location>
</feature>
<sequence>RMRAAAGALLRRHANLRAGFRQTASGAWVQVVPAELEPDWRECDLTGLADEAERDAEAGRLAAGDRERRFDLTSPPLMRFTVIRLSADRVRLVMTNHHI</sequence>
<dbReference type="SUPFAM" id="SSF52777">
    <property type="entry name" value="CoA-dependent acyltransferases"/>
    <property type="match status" value="1"/>
</dbReference>
<evidence type="ECO:0000313" key="3">
    <source>
        <dbReference type="Proteomes" id="UP000475666"/>
    </source>
</evidence>
<dbReference type="AlphaFoldDB" id="A0A6G3TDK5"/>
<comment type="caution">
    <text evidence="2">The sequence shown here is derived from an EMBL/GenBank/DDBJ whole genome shotgun (WGS) entry which is preliminary data.</text>
</comment>
<dbReference type="InterPro" id="IPR001242">
    <property type="entry name" value="Condensation_dom"/>
</dbReference>
<dbReference type="Proteomes" id="UP000475666">
    <property type="component" value="Unassembled WGS sequence"/>
</dbReference>
<dbReference type="GO" id="GO:0008610">
    <property type="term" value="P:lipid biosynthetic process"/>
    <property type="evidence" value="ECO:0007669"/>
    <property type="project" value="UniProtKB-ARBA"/>
</dbReference>
<gene>
    <name evidence="2" type="ORF">G3I66_13070</name>
</gene>
<protein>
    <recommendedName>
        <fullName evidence="1">Condensation domain-containing protein</fullName>
    </recommendedName>
</protein>
<dbReference type="Gene3D" id="3.30.559.10">
    <property type="entry name" value="Chloramphenicol acetyltransferase-like domain"/>
    <property type="match status" value="1"/>
</dbReference>
<dbReference type="InterPro" id="IPR023213">
    <property type="entry name" value="CAT-like_dom_sf"/>
</dbReference>
<feature type="non-terminal residue" evidence="2">
    <location>
        <position position="99"/>
    </location>
</feature>
<feature type="domain" description="Condensation" evidence="1">
    <location>
        <begin position="1"/>
        <end position="99"/>
    </location>
</feature>
<proteinExistence type="predicted"/>